<evidence type="ECO:0000256" key="11">
    <source>
        <dbReference type="SAM" id="Phobius"/>
    </source>
</evidence>
<dbReference type="EMBL" id="CP060714">
    <property type="protein sequence ID" value="QNN58283.1"/>
    <property type="molecule type" value="Genomic_DNA"/>
</dbReference>
<dbReference type="InterPro" id="IPR005467">
    <property type="entry name" value="His_kinase_dom"/>
</dbReference>
<comment type="catalytic activity">
    <reaction evidence="1">
        <text>ATP + protein L-histidine = ADP + protein N-phospho-L-histidine.</text>
        <dbReference type="EC" id="2.7.13.3"/>
    </reaction>
</comment>
<keyword evidence="5" id="KW-0808">Transferase</keyword>
<dbReference type="RefSeq" id="WP_187598541.1">
    <property type="nucleotide sequence ID" value="NZ_CP060714.1"/>
</dbReference>
<evidence type="ECO:0000256" key="6">
    <source>
        <dbReference type="ARBA" id="ARBA00022692"/>
    </source>
</evidence>
<keyword evidence="4" id="KW-0597">Phosphoprotein</keyword>
<evidence type="ECO:0000256" key="4">
    <source>
        <dbReference type="ARBA" id="ARBA00022553"/>
    </source>
</evidence>
<evidence type="ECO:0000259" key="12">
    <source>
        <dbReference type="PROSITE" id="PS50109"/>
    </source>
</evidence>
<evidence type="ECO:0000256" key="8">
    <source>
        <dbReference type="ARBA" id="ARBA00022989"/>
    </source>
</evidence>
<keyword evidence="6 11" id="KW-0812">Transmembrane</keyword>
<dbReference type="GO" id="GO:0005886">
    <property type="term" value="C:plasma membrane"/>
    <property type="evidence" value="ECO:0007669"/>
    <property type="project" value="TreeGrafter"/>
</dbReference>
<dbReference type="Gene3D" id="3.30.565.10">
    <property type="entry name" value="Histidine kinase-like ATPase, C-terminal domain"/>
    <property type="match status" value="1"/>
</dbReference>
<evidence type="ECO:0000259" key="13">
    <source>
        <dbReference type="PROSITE" id="PS50885"/>
    </source>
</evidence>
<dbReference type="PANTHER" id="PTHR45436:SF5">
    <property type="entry name" value="SENSOR HISTIDINE KINASE TRCS"/>
    <property type="match status" value="1"/>
</dbReference>
<dbReference type="GO" id="GO:0000160">
    <property type="term" value="P:phosphorelay signal transduction system"/>
    <property type="evidence" value="ECO:0007669"/>
    <property type="project" value="UniProtKB-KW"/>
</dbReference>
<evidence type="ECO:0000256" key="3">
    <source>
        <dbReference type="ARBA" id="ARBA00012438"/>
    </source>
</evidence>
<dbReference type="Proteomes" id="UP000515811">
    <property type="component" value="Chromosome"/>
</dbReference>
<proteinExistence type="predicted"/>
<name>A0A7G9RRQ8_9BURK</name>
<dbReference type="PROSITE" id="PS50109">
    <property type="entry name" value="HIS_KIN"/>
    <property type="match status" value="1"/>
</dbReference>
<evidence type="ECO:0000256" key="5">
    <source>
        <dbReference type="ARBA" id="ARBA00022679"/>
    </source>
</evidence>
<dbReference type="InterPro" id="IPR036890">
    <property type="entry name" value="HATPase_C_sf"/>
</dbReference>
<feature type="domain" description="Histidine kinase" evidence="12">
    <location>
        <begin position="271"/>
        <end position="477"/>
    </location>
</feature>
<comment type="subcellular location">
    <subcellularLocation>
        <location evidence="2">Membrane</location>
    </subcellularLocation>
</comment>
<keyword evidence="15" id="KW-1185">Reference proteome</keyword>
<keyword evidence="10 11" id="KW-0472">Membrane</keyword>
<feature type="domain" description="HAMP" evidence="13">
    <location>
        <begin position="212"/>
        <end position="263"/>
    </location>
</feature>
<evidence type="ECO:0000256" key="10">
    <source>
        <dbReference type="ARBA" id="ARBA00023136"/>
    </source>
</evidence>
<dbReference type="InterPro" id="IPR003660">
    <property type="entry name" value="HAMP_dom"/>
</dbReference>
<dbReference type="InterPro" id="IPR050428">
    <property type="entry name" value="TCS_sensor_his_kinase"/>
</dbReference>
<feature type="transmembrane region" description="Helical" evidence="11">
    <location>
        <begin position="20"/>
        <end position="39"/>
    </location>
</feature>
<dbReference type="InterPro" id="IPR004358">
    <property type="entry name" value="Sig_transdc_His_kin-like_C"/>
</dbReference>
<dbReference type="SMART" id="SM00387">
    <property type="entry name" value="HATPase_c"/>
    <property type="match status" value="1"/>
</dbReference>
<organism evidence="14 15">
    <name type="scientific">Diaphorobacter ruginosibacter</name>
    <dbReference type="NCBI Taxonomy" id="1715720"/>
    <lineage>
        <taxon>Bacteria</taxon>
        <taxon>Pseudomonadati</taxon>
        <taxon>Pseudomonadota</taxon>
        <taxon>Betaproteobacteria</taxon>
        <taxon>Burkholderiales</taxon>
        <taxon>Comamonadaceae</taxon>
        <taxon>Diaphorobacter</taxon>
    </lineage>
</organism>
<dbReference type="EC" id="2.7.13.3" evidence="3"/>
<evidence type="ECO:0000256" key="9">
    <source>
        <dbReference type="ARBA" id="ARBA00023012"/>
    </source>
</evidence>
<dbReference type="PRINTS" id="PR00344">
    <property type="entry name" value="BCTRLSENSOR"/>
</dbReference>
<evidence type="ECO:0000256" key="1">
    <source>
        <dbReference type="ARBA" id="ARBA00000085"/>
    </source>
</evidence>
<accession>A0A7G9RRQ8</accession>
<dbReference type="PANTHER" id="PTHR45436">
    <property type="entry name" value="SENSOR HISTIDINE KINASE YKOH"/>
    <property type="match status" value="1"/>
</dbReference>
<evidence type="ECO:0000256" key="2">
    <source>
        <dbReference type="ARBA" id="ARBA00004370"/>
    </source>
</evidence>
<dbReference type="InterPro" id="IPR003594">
    <property type="entry name" value="HATPase_dom"/>
</dbReference>
<dbReference type="PROSITE" id="PS50885">
    <property type="entry name" value="HAMP"/>
    <property type="match status" value="1"/>
</dbReference>
<dbReference type="GO" id="GO:0004673">
    <property type="term" value="F:protein histidine kinase activity"/>
    <property type="evidence" value="ECO:0007669"/>
    <property type="project" value="UniProtKB-EC"/>
</dbReference>
<evidence type="ECO:0000313" key="14">
    <source>
        <dbReference type="EMBL" id="QNN58283.1"/>
    </source>
</evidence>
<evidence type="ECO:0000256" key="7">
    <source>
        <dbReference type="ARBA" id="ARBA00022777"/>
    </source>
</evidence>
<dbReference type="Pfam" id="PF02518">
    <property type="entry name" value="HATPase_c"/>
    <property type="match status" value="1"/>
</dbReference>
<reference evidence="14 15" key="1">
    <citation type="submission" date="2020-08" db="EMBL/GenBank/DDBJ databases">
        <title>Genome sequence of Diaphorobacter ruginosibacter DSM 27467T.</title>
        <authorList>
            <person name="Hyun D.-W."/>
            <person name="Bae J.-W."/>
        </authorList>
    </citation>
    <scope>NUCLEOTIDE SEQUENCE [LARGE SCALE GENOMIC DNA]</scope>
    <source>
        <strain evidence="14 15">DSM 27467</strain>
    </source>
</reference>
<dbReference type="AlphaFoldDB" id="A0A7G9RRQ8"/>
<sequence>MNGVKGQGPKPDGVSLRARLLVGAVAWIVLALVLAGWGLRNLFKEHIEQQLQAQLVLHLNQLSAAVNAKADGSISVTPIAGDARFEKPLSGLFWQVDELRLDEHRQPVVAREALARSRSLWDQALALPKAAAAAQAGQSYRTLQLRDAGGNELLAVVRNLQLPENDAPPLRLAVAADRALLSEPLQRFTSMLTATLALLALGLVIAVLVQLQVVMRPLAQLRLRLAAVREGEARNLEGQFPREIQPLVDEFNKVLNTNADIVQRARTQAGNLAHAVNTPLSILGNAAAQESGPLAALVREQSDVARRQIEHHLARARAASAAHAGGLSTPVLAHLQALVRTMEKLHAERGIRFRIGEIDPMLAFRGEEQDFYELLGNLLDNAGKWARGEVSVTATAGDGDRDDGMLELLVDDDGPGMNEDQHAQAFQRGVRLDERRPGSGLGLDIVRELAQTYGGDIAAQRSPLGGLRMRLTLPASRMH</sequence>
<keyword evidence="8 11" id="KW-1133">Transmembrane helix</keyword>
<protein>
    <recommendedName>
        <fullName evidence="3">histidine kinase</fullName>
        <ecNumber evidence="3">2.7.13.3</ecNumber>
    </recommendedName>
</protein>
<dbReference type="SUPFAM" id="SSF55874">
    <property type="entry name" value="ATPase domain of HSP90 chaperone/DNA topoisomerase II/histidine kinase"/>
    <property type="match status" value="1"/>
</dbReference>
<keyword evidence="9" id="KW-0902">Two-component regulatory system</keyword>
<keyword evidence="7 14" id="KW-0418">Kinase</keyword>
<gene>
    <name evidence="14" type="ORF">H9K76_05390</name>
</gene>
<dbReference type="KEGG" id="drg:H9K76_05390"/>
<evidence type="ECO:0000313" key="15">
    <source>
        <dbReference type="Proteomes" id="UP000515811"/>
    </source>
</evidence>
<feature type="transmembrane region" description="Helical" evidence="11">
    <location>
        <begin position="188"/>
        <end position="211"/>
    </location>
</feature>